<feature type="transmembrane region" description="Helical" evidence="1">
    <location>
        <begin position="50"/>
        <end position="74"/>
    </location>
</feature>
<accession>A0A0A0JIU0</accession>
<evidence type="ECO:0000313" key="2">
    <source>
        <dbReference type="EMBL" id="KGN35551.1"/>
    </source>
</evidence>
<gene>
    <name evidence="2" type="ORF">N803_06465</name>
</gene>
<comment type="caution">
    <text evidence="2">The sequence shown here is derived from an EMBL/GenBank/DDBJ whole genome shotgun (WGS) entry which is preliminary data.</text>
</comment>
<name>A0A0A0JIU0_9MICO</name>
<keyword evidence="1" id="KW-1133">Transmembrane helix</keyword>
<keyword evidence="3" id="KW-1185">Reference proteome</keyword>
<dbReference type="STRING" id="1385521.N803_06465"/>
<dbReference type="RefSeq" id="WP_035907513.1">
    <property type="nucleotide sequence ID" value="NZ_AVPK01000018.1"/>
</dbReference>
<dbReference type="EMBL" id="AVPK01000018">
    <property type="protein sequence ID" value="KGN35551.1"/>
    <property type="molecule type" value="Genomic_DNA"/>
</dbReference>
<keyword evidence="1" id="KW-0472">Membrane</keyword>
<evidence type="ECO:0000313" key="3">
    <source>
        <dbReference type="Proteomes" id="UP000030011"/>
    </source>
</evidence>
<feature type="transmembrane region" description="Helical" evidence="1">
    <location>
        <begin position="80"/>
        <end position="98"/>
    </location>
</feature>
<protein>
    <submittedName>
        <fullName evidence="2">Uncharacterized protein</fullName>
    </submittedName>
</protein>
<dbReference type="AlphaFoldDB" id="A0A0A0JIU0"/>
<organism evidence="2 3">
    <name type="scientific">Knoellia subterranea KCTC 19937</name>
    <dbReference type="NCBI Taxonomy" id="1385521"/>
    <lineage>
        <taxon>Bacteria</taxon>
        <taxon>Bacillati</taxon>
        <taxon>Actinomycetota</taxon>
        <taxon>Actinomycetes</taxon>
        <taxon>Micrococcales</taxon>
        <taxon>Intrasporangiaceae</taxon>
        <taxon>Knoellia</taxon>
    </lineage>
</organism>
<keyword evidence="1" id="KW-0812">Transmembrane</keyword>
<evidence type="ECO:0000256" key="1">
    <source>
        <dbReference type="SAM" id="Phobius"/>
    </source>
</evidence>
<sequence>MKYLLWLGMLVWPSYAAFDPGADPLAGSLVLFAVLLGLGVLFGRKFPHDVGPIALCGIAGGLAGVAVSIVLGVARSEWGGLPISLATIGASWAVAALIKKFFSPIGVVVRI</sequence>
<reference evidence="2 3" key="1">
    <citation type="submission" date="2013-08" db="EMBL/GenBank/DDBJ databases">
        <title>The genome sequence of Knoellia subterranea.</title>
        <authorList>
            <person name="Zhu W."/>
            <person name="Wang G."/>
        </authorList>
    </citation>
    <scope>NUCLEOTIDE SEQUENCE [LARGE SCALE GENOMIC DNA]</scope>
    <source>
        <strain evidence="2 3">KCTC 19937</strain>
    </source>
</reference>
<feature type="transmembrane region" description="Helical" evidence="1">
    <location>
        <begin position="26"/>
        <end position="43"/>
    </location>
</feature>
<dbReference type="Proteomes" id="UP000030011">
    <property type="component" value="Unassembled WGS sequence"/>
</dbReference>
<proteinExistence type="predicted"/>